<dbReference type="InterPro" id="IPR012338">
    <property type="entry name" value="Beta-lactam/transpept-like"/>
</dbReference>
<dbReference type="SUPFAM" id="SSF53474">
    <property type="entry name" value="alpha/beta-Hydrolases"/>
    <property type="match status" value="1"/>
</dbReference>
<dbReference type="InterPro" id="IPR011659">
    <property type="entry name" value="WD40"/>
</dbReference>
<dbReference type="PANTHER" id="PTHR42776">
    <property type="entry name" value="SERINE PEPTIDASE S9 FAMILY MEMBER"/>
    <property type="match status" value="1"/>
</dbReference>
<evidence type="ECO:0000313" key="5">
    <source>
        <dbReference type="EMBL" id="GAA1815680.1"/>
    </source>
</evidence>
<dbReference type="Pfam" id="PF07676">
    <property type="entry name" value="PD40"/>
    <property type="match status" value="3"/>
</dbReference>
<dbReference type="Gene3D" id="2.120.10.30">
    <property type="entry name" value="TolB, C-terminal domain"/>
    <property type="match status" value="2"/>
</dbReference>
<dbReference type="InterPro" id="IPR001375">
    <property type="entry name" value="Peptidase_S9_cat"/>
</dbReference>
<dbReference type="Pfam" id="PF00326">
    <property type="entry name" value="Peptidase_S9"/>
    <property type="match status" value="1"/>
</dbReference>
<dbReference type="Proteomes" id="UP001500002">
    <property type="component" value="Unassembled WGS sequence"/>
</dbReference>
<organism evidence="5 6">
    <name type="scientific">Agromyces neolithicus</name>
    <dbReference type="NCBI Taxonomy" id="269420"/>
    <lineage>
        <taxon>Bacteria</taxon>
        <taxon>Bacillati</taxon>
        <taxon>Actinomycetota</taxon>
        <taxon>Actinomycetes</taxon>
        <taxon>Micrococcales</taxon>
        <taxon>Microbacteriaceae</taxon>
        <taxon>Agromyces</taxon>
    </lineage>
</organism>
<comment type="caution">
    <text evidence="5">The sequence shown here is derived from an EMBL/GenBank/DDBJ whole genome shotgun (WGS) entry which is preliminary data.</text>
</comment>
<dbReference type="Pfam" id="PF00144">
    <property type="entry name" value="Beta-lactamase"/>
    <property type="match status" value="1"/>
</dbReference>
<dbReference type="SUPFAM" id="SSF56601">
    <property type="entry name" value="beta-lactamase/transpeptidase-like"/>
    <property type="match status" value="1"/>
</dbReference>
<gene>
    <name evidence="5" type="ORF">GCM10009749_26820</name>
</gene>
<evidence type="ECO:0000259" key="4">
    <source>
        <dbReference type="Pfam" id="PF00326"/>
    </source>
</evidence>
<dbReference type="EMBL" id="BAAANJ010000011">
    <property type="protein sequence ID" value="GAA1815680.1"/>
    <property type="molecule type" value="Genomic_DNA"/>
</dbReference>
<evidence type="ECO:0000256" key="2">
    <source>
        <dbReference type="ARBA" id="ARBA00022825"/>
    </source>
</evidence>
<keyword evidence="6" id="KW-1185">Reference proteome</keyword>
<dbReference type="InterPro" id="IPR011042">
    <property type="entry name" value="6-blade_b-propeller_TolB-like"/>
</dbReference>
<dbReference type="Gene3D" id="3.40.710.10">
    <property type="entry name" value="DD-peptidase/beta-lactamase superfamily"/>
    <property type="match status" value="1"/>
</dbReference>
<dbReference type="InterPro" id="IPR001466">
    <property type="entry name" value="Beta-lactam-related"/>
</dbReference>
<dbReference type="InterPro" id="IPR029058">
    <property type="entry name" value="AB_hydrolase_fold"/>
</dbReference>
<dbReference type="Gene3D" id="3.40.50.1820">
    <property type="entry name" value="alpha/beta hydrolase"/>
    <property type="match status" value="1"/>
</dbReference>
<evidence type="ECO:0000259" key="3">
    <source>
        <dbReference type="Pfam" id="PF00144"/>
    </source>
</evidence>
<dbReference type="SUPFAM" id="SSF82171">
    <property type="entry name" value="DPP6 N-terminal domain-like"/>
    <property type="match status" value="1"/>
</dbReference>
<keyword evidence="1 5" id="KW-0378">Hydrolase</keyword>
<evidence type="ECO:0000256" key="1">
    <source>
        <dbReference type="ARBA" id="ARBA00022801"/>
    </source>
</evidence>
<keyword evidence="2" id="KW-0720">Serine protease</keyword>
<proteinExistence type="predicted"/>
<keyword evidence="2" id="KW-0645">Protease</keyword>
<protein>
    <submittedName>
        <fullName evidence="5">Serine hydrolase</fullName>
    </submittedName>
</protein>
<feature type="domain" description="Beta-lactamase-related" evidence="3">
    <location>
        <begin position="664"/>
        <end position="997"/>
    </location>
</feature>
<dbReference type="GO" id="GO:0016787">
    <property type="term" value="F:hydrolase activity"/>
    <property type="evidence" value="ECO:0007669"/>
    <property type="project" value="UniProtKB-KW"/>
</dbReference>
<accession>A0ABN2M9A5</accession>
<dbReference type="RefSeq" id="WP_344296824.1">
    <property type="nucleotide sequence ID" value="NZ_BAAANJ010000011.1"/>
</dbReference>
<sequence length="1123" mass="120659">MTRRLRIDDLFALHIPSQPAVHPAGSRVAYVVRSNEQQADRAVTVLWQTDADGNARQLTHGDSDTSPAFSPDGSALAFQRAGQLWTMPADGGEPAQLTHLPITAGEPFWSPDGSRIAFAAPVDAHAAPDETDDDRVRRTAAPIVADGLEYQVDGTGHVRTTRMQLHVVDVASGELRQLTDGDAHVGSPAWSPDGSTLAYVVKPHGADDLATVSAVHTIDATDPKARPVLVAFADGVAATVTYTPDGSGFIVIGWEHEVRGHARLFHVEAATGAVSDLAGTLDRNVMAGAPGYPGARPQFTADGDVLFAIRDRGCTHLYAVPVHGGTPRLVHGGENDVVSGLSVAAGVAVIALATATSFGELMRIELASGAEKVITAHGENTADIALYPRVAREFEISDGVRVEGWMMRDENTTGAGPLLVDVHGGPHNAWNGAVDDMHFYHHELVARGWTVLMLNPRGSDGYGESFYDAVFAAWGEADARDFLEPIDQLIAEGVADPERVAVAGYSYGGFMTCYLTSRTDRFAAAVTGGVVSDLTSLGGTSDDAHLMNVVEIGLMPWRDADRARLAELSPFTHVERVTTPTLVLHGADDVRCPVGQAEQWYFALRENGVPTRMVLYPGGSHMFPLMGKPSHRIDYNTRVAEWVERHAADAAGPRPAPIDAEHWQRRLDRLAAKHNVPGAQLGILRFAEERADDLVVAATGTLNRNVATGAPVTADSIFQIGSISKVWTATVIMRLIEEGKLSLDTKVADVLPGFRIDDEQIAAGVTVWNLLTHTSGIDGDIFTDTGRGDDCLEKYVDSLSSSTPNHLLGATWSYCNSGYSILGRIIEVVTGKTWDTAMKELLFAPLGLNHTVTLAEEAILHAAAVGHIDADGEQVVTPVWGLPRSLGPAGLITARVADVLQFARMHLAGGVAADGSRLLTAEHAAQMQQLQADVPDKYTLGDSWGLGWIRFDWNGARLYGHDGTTLGQAAFLRIHPDTGVAVALLTNGGNTHDFYEDVYREVFAELSGIDMRRPIEPPAETPAVDITPHLGRYERSGVLVDVLLGDQGPRLRTEVTGVLAEMTPDPIDEYDLTPVSQNLYVLREPGTETWMPVTFYALPGGEEYLHFGARATPKQVSELATPR</sequence>
<feature type="domain" description="Peptidase S9 prolyl oligopeptidase catalytic" evidence="4">
    <location>
        <begin position="444"/>
        <end position="648"/>
    </location>
</feature>
<evidence type="ECO:0000313" key="6">
    <source>
        <dbReference type="Proteomes" id="UP001500002"/>
    </source>
</evidence>
<name>A0ABN2M9A5_9MICO</name>
<reference evidence="5 6" key="1">
    <citation type="journal article" date="2019" name="Int. J. Syst. Evol. Microbiol.">
        <title>The Global Catalogue of Microorganisms (GCM) 10K type strain sequencing project: providing services to taxonomists for standard genome sequencing and annotation.</title>
        <authorList>
            <consortium name="The Broad Institute Genomics Platform"/>
            <consortium name="The Broad Institute Genome Sequencing Center for Infectious Disease"/>
            <person name="Wu L."/>
            <person name="Ma J."/>
        </authorList>
    </citation>
    <scope>NUCLEOTIDE SEQUENCE [LARGE SCALE GENOMIC DNA]</scope>
    <source>
        <strain evidence="5 6">JCM 14322</strain>
    </source>
</reference>
<dbReference type="PANTHER" id="PTHR42776:SF27">
    <property type="entry name" value="DIPEPTIDYL PEPTIDASE FAMILY MEMBER 6"/>
    <property type="match status" value="1"/>
</dbReference>